<protein>
    <submittedName>
        <fullName evidence="1">Uncharacterized protein</fullName>
    </submittedName>
</protein>
<accession>A0A853IYQ6</accession>
<dbReference type="EMBL" id="JACCKX010000001">
    <property type="protein sequence ID" value="NZA02669.1"/>
    <property type="molecule type" value="Genomic_DNA"/>
</dbReference>
<sequence>MLKEVGASGQISLGKRFAGQLFEMVVHADQRVELIPMSVVAGKRASAPARSSADWRPPGGYLQANDWALANREALEAYAAEVDGHGTAAEQLQQYLDAAARAVG</sequence>
<proteinExistence type="predicted"/>
<reference evidence="1 2" key="1">
    <citation type="submission" date="2020-07" db="EMBL/GenBank/DDBJ databases">
        <authorList>
            <person name="Maaloum M."/>
        </authorList>
    </citation>
    <scope>NUCLEOTIDE SEQUENCE [LARGE SCALE GENOMIC DNA]</scope>
    <source>
        <strain evidence="1 2">GCS-AN-3</strain>
    </source>
</reference>
<name>A0A853IYQ6_9BURK</name>
<gene>
    <name evidence="1" type="ORF">H0I39_14570</name>
</gene>
<dbReference type="RefSeq" id="WP_180550984.1">
    <property type="nucleotide sequence ID" value="NZ_JACCKX010000001.1"/>
</dbReference>
<evidence type="ECO:0000313" key="1">
    <source>
        <dbReference type="EMBL" id="NZA02669.1"/>
    </source>
</evidence>
<dbReference type="AlphaFoldDB" id="A0A853IYQ6"/>
<dbReference type="Proteomes" id="UP000589716">
    <property type="component" value="Unassembled WGS sequence"/>
</dbReference>
<comment type="caution">
    <text evidence="1">The sequence shown here is derived from an EMBL/GenBank/DDBJ whole genome shotgun (WGS) entry which is preliminary data.</text>
</comment>
<keyword evidence="2" id="KW-1185">Reference proteome</keyword>
<organism evidence="1 2">
    <name type="scientific">Ottowia beijingensis</name>
    <dbReference type="NCBI Taxonomy" id="1207057"/>
    <lineage>
        <taxon>Bacteria</taxon>
        <taxon>Pseudomonadati</taxon>
        <taxon>Pseudomonadota</taxon>
        <taxon>Betaproteobacteria</taxon>
        <taxon>Burkholderiales</taxon>
        <taxon>Comamonadaceae</taxon>
        <taxon>Ottowia</taxon>
    </lineage>
</organism>
<evidence type="ECO:0000313" key="2">
    <source>
        <dbReference type="Proteomes" id="UP000589716"/>
    </source>
</evidence>